<evidence type="ECO:0000256" key="1">
    <source>
        <dbReference type="SAM" id="MobiDB-lite"/>
    </source>
</evidence>
<feature type="region of interest" description="Disordered" evidence="1">
    <location>
        <begin position="1"/>
        <end position="21"/>
    </location>
</feature>
<gene>
    <name evidence="2" type="ORF">AVEN_270622_1</name>
</gene>
<evidence type="ECO:0000313" key="2">
    <source>
        <dbReference type="EMBL" id="GBM15956.1"/>
    </source>
</evidence>
<keyword evidence="3" id="KW-1185">Reference proteome</keyword>
<proteinExistence type="predicted"/>
<dbReference type="AlphaFoldDB" id="A0A4Y2DIU8"/>
<reference evidence="2 3" key="1">
    <citation type="journal article" date="2019" name="Sci. Rep.">
        <title>Orb-weaving spider Araneus ventricosus genome elucidates the spidroin gene catalogue.</title>
        <authorList>
            <person name="Kono N."/>
            <person name="Nakamura H."/>
            <person name="Ohtoshi R."/>
            <person name="Moran D.A.P."/>
            <person name="Shinohara A."/>
            <person name="Yoshida Y."/>
            <person name="Fujiwara M."/>
            <person name="Mori M."/>
            <person name="Tomita M."/>
            <person name="Arakawa K."/>
        </authorList>
    </citation>
    <scope>NUCLEOTIDE SEQUENCE [LARGE SCALE GENOMIC DNA]</scope>
</reference>
<accession>A0A4Y2DIU8</accession>
<sequence>MLHNVFGNAPSDSFRKSSLRAEQEIAEDDAFEVLHCDDKAPTECQLTDAEICSVVLMNSQTSVSDSEDSKGETQVEDKIPNDSLMEVLNTE</sequence>
<dbReference type="EMBL" id="BGPR01000366">
    <property type="protein sequence ID" value="GBM15956.1"/>
    <property type="molecule type" value="Genomic_DNA"/>
</dbReference>
<evidence type="ECO:0000313" key="3">
    <source>
        <dbReference type="Proteomes" id="UP000499080"/>
    </source>
</evidence>
<name>A0A4Y2DIU8_ARAVE</name>
<organism evidence="2 3">
    <name type="scientific">Araneus ventricosus</name>
    <name type="common">Orbweaver spider</name>
    <name type="synonym">Epeira ventricosa</name>
    <dbReference type="NCBI Taxonomy" id="182803"/>
    <lineage>
        <taxon>Eukaryota</taxon>
        <taxon>Metazoa</taxon>
        <taxon>Ecdysozoa</taxon>
        <taxon>Arthropoda</taxon>
        <taxon>Chelicerata</taxon>
        <taxon>Arachnida</taxon>
        <taxon>Araneae</taxon>
        <taxon>Araneomorphae</taxon>
        <taxon>Entelegynae</taxon>
        <taxon>Araneoidea</taxon>
        <taxon>Araneidae</taxon>
        <taxon>Araneus</taxon>
    </lineage>
</organism>
<dbReference type="OrthoDB" id="6471544at2759"/>
<protein>
    <submittedName>
        <fullName evidence="2">Uncharacterized protein</fullName>
    </submittedName>
</protein>
<dbReference type="Proteomes" id="UP000499080">
    <property type="component" value="Unassembled WGS sequence"/>
</dbReference>
<feature type="compositionally biased region" description="Basic and acidic residues" evidence="1">
    <location>
        <begin position="67"/>
        <end position="80"/>
    </location>
</feature>
<comment type="caution">
    <text evidence="2">The sequence shown here is derived from an EMBL/GenBank/DDBJ whole genome shotgun (WGS) entry which is preliminary data.</text>
</comment>
<feature type="region of interest" description="Disordered" evidence="1">
    <location>
        <begin position="60"/>
        <end position="91"/>
    </location>
</feature>